<dbReference type="Proteomes" id="UP000319004">
    <property type="component" value="Chromosome"/>
</dbReference>
<dbReference type="KEGG" id="snep:Enr13x_32840"/>
<keyword evidence="2" id="KW-1185">Reference proteome</keyword>
<sequence>MLVTPTTETAPDGRKLGLTIGRNYEVLGIEADYYRLLTDESHPCASNDPCLFEPECFRIVDDKRPIFWITKLGEGGEEYAYPAQWERIGFFEDYHDRIESVRQQFWADLRALYPWTANDRAITG</sequence>
<dbReference type="AlphaFoldDB" id="A0A518HRG5"/>
<name>A0A518HRG5_9BACT</name>
<protein>
    <submittedName>
        <fullName evidence="1">Uncharacterized protein</fullName>
    </submittedName>
</protein>
<evidence type="ECO:0000313" key="2">
    <source>
        <dbReference type="Proteomes" id="UP000319004"/>
    </source>
</evidence>
<dbReference type="EMBL" id="CP037423">
    <property type="protein sequence ID" value="QDV43427.1"/>
    <property type="molecule type" value="Genomic_DNA"/>
</dbReference>
<proteinExistence type="predicted"/>
<gene>
    <name evidence="1" type="ORF">Enr13x_32840</name>
</gene>
<reference evidence="1 2" key="1">
    <citation type="submission" date="2019-03" db="EMBL/GenBank/DDBJ databases">
        <title>Deep-cultivation of Planctomycetes and their phenomic and genomic characterization uncovers novel biology.</title>
        <authorList>
            <person name="Wiegand S."/>
            <person name="Jogler M."/>
            <person name="Boedeker C."/>
            <person name="Pinto D."/>
            <person name="Vollmers J."/>
            <person name="Rivas-Marin E."/>
            <person name="Kohn T."/>
            <person name="Peeters S.H."/>
            <person name="Heuer A."/>
            <person name="Rast P."/>
            <person name="Oberbeckmann S."/>
            <person name="Bunk B."/>
            <person name="Jeske O."/>
            <person name="Meyerdierks A."/>
            <person name="Storesund J.E."/>
            <person name="Kallscheuer N."/>
            <person name="Luecker S."/>
            <person name="Lage O.M."/>
            <person name="Pohl T."/>
            <person name="Merkel B.J."/>
            <person name="Hornburger P."/>
            <person name="Mueller R.-W."/>
            <person name="Bruemmer F."/>
            <person name="Labrenz M."/>
            <person name="Spormann A.M."/>
            <person name="Op den Camp H."/>
            <person name="Overmann J."/>
            <person name="Amann R."/>
            <person name="Jetten M.S.M."/>
            <person name="Mascher T."/>
            <person name="Medema M.H."/>
            <person name="Devos D.P."/>
            <person name="Kaster A.-K."/>
            <person name="Ovreas L."/>
            <person name="Rohde M."/>
            <person name="Galperin M.Y."/>
            <person name="Jogler C."/>
        </authorList>
    </citation>
    <scope>NUCLEOTIDE SEQUENCE [LARGE SCALE GENOMIC DNA]</scope>
    <source>
        <strain evidence="1 2">Enr13</strain>
    </source>
</reference>
<organism evidence="1 2">
    <name type="scientific">Stieleria neptunia</name>
    <dbReference type="NCBI Taxonomy" id="2527979"/>
    <lineage>
        <taxon>Bacteria</taxon>
        <taxon>Pseudomonadati</taxon>
        <taxon>Planctomycetota</taxon>
        <taxon>Planctomycetia</taxon>
        <taxon>Pirellulales</taxon>
        <taxon>Pirellulaceae</taxon>
        <taxon>Stieleria</taxon>
    </lineage>
</organism>
<evidence type="ECO:0000313" key="1">
    <source>
        <dbReference type="EMBL" id="QDV43427.1"/>
    </source>
</evidence>
<accession>A0A518HRG5</accession>